<organism evidence="1">
    <name type="scientific">freshwater metagenome</name>
    <dbReference type="NCBI Taxonomy" id="449393"/>
    <lineage>
        <taxon>unclassified sequences</taxon>
        <taxon>metagenomes</taxon>
        <taxon>ecological metagenomes</taxon>
    </lineage>
</organism>
<sequence length="157" mass="16564">MGWFAPHPEGLTSGWPGRTQVGDDGEVLAGGSTAAVVGLGAVCGLRELSSGASDGTVRYWVCEFAVLADGRRIVLHEERGFSLGATIGTGNRQVGRDVIIRTVLNVVLPDDEQPTEAHPFDWLASLAVTRGLNVNGDDLRSLPYEVVLSADVEALHG</sequence>
<dbReference type="EMBL" id="CAFAAI010000006">
    <property type="protein sequence ID" value="CAB4786457.1"/>
    <property type="molecule type" value="Genomic_DNA"/>
</dbReference>
<reference evidence="1" key="1">
    <citation type="submission" date="2020-05" db="EMBL/GenBank/DDBJ databases">
        <authorList>
            <person name="Chiriac C."/>
            <person name="Salcher M."/>
            <person name="Ghai R."/>
            <person name="Kavagutti S V."/>
        </authorList>
    </citation>
    <scope>NUCLEOTIDE SEQUENCE</scope>
</reference>
<proteinExistence type="predicted"/>
<accession>A0A6J6WWU4</accession>
<protein>
    <submittedName>
        <fullName evidence="1">Unannotated protein</fullName>
    </submittedName>
</protein>
<dbReference type="AlphaFoldDB" id="A0A6J6WWU4"/>
<evidence type="ECO:0000313" key="1">
    <source>
        <dbReference type="EMBL" id="CAB4786457.1"/>
    </source>
</evidence>
<gene>
    <name evidence="1" type="ORF">UFOPK2992_00097</name>
</gene>
<name>A0A6J6WWU4_9ZZZZ</name>